<dbReference type="AlphaFoldDB" id="A0A1B6EB56"/>
<dbReference type="InterPro" id="IPR001841">
    <property type="entry name" value="Znf_RING"/>
</dbReference>
<dbReference type="InterPro" id="IPR031127">
    <property type="entry name" value="E3_UB_ligase_RBR"/>
</dbReference>
<dbReference type="PROSITE" id="PS00518">
    <property type="entry name" value="ZF_RING_1"/>
    <property type="match status" value="1"/>
</dbReference>
<dbReference type="InterPro" id="IPR031128">
    <property type="entry name" value="RNF14_RING-HC_Zfn"/>
</dbReference>
<dbReference type="CDD" id="cd20341">
    <property type="entry name" value="BRcat_RBR_RNF14"/>
    <property type="match status" value="1"/>
</dbReference>
<dbReference type="Gene3D" id="2.20.25.20">
    <property type="match status" value="1"/>
</dbReference>
<evidence type="ECO:0000256" key="7">
    <source>
        <dbReference type="ARBA" id="ARBA00022771"/>
    </source>
</evidence>
<organism evidence="16">
    <name type="scientific">Clastoptera arizonana</name>
    <name type="common">Arizona spittle bug</name>
    <dbReference type="NCBI Taxonomy" id="38151"/>
    <lineage>
        <taxon>Eukaryota</taxon>
        <taxon>Metazoa</taxon>
        <taxon>Ecdysozoa</taxon>
        <taxon>Arthropoda</taxon>
        <taxon>Hexapoda</taxon>
        <taxon>Insecta</taxon>
        <taxon>Pterygota</taxon>
        <taxon>Neoptera</taxon>
        <taxon>Paraneoptera</taxon>
        <taxon>Hemiptera</taxon>
        <taxon>Auchenorrhyncha</taxon>
        <taxon>Cercopoidea</taxon>
        <taxon>Clastopteridae</taxon>
        <taxon>Clastoptera</taxon>
    </lineage>
</organism>
<evidence type="ECO:0000256" key="5">
    <source>
        <dbReference type="ARBA" id="ARBA00022723"/>
    </source>
</evidence>
<comment type="similarity">
    <text evidence="10">Belongs to the RBR family. RNF14 subfamily.</text>
</comment>
<dbReference type="InterPro" id="IPR006575">
    <property type="entry name" value="RWD_dom"/>
</dbReference>
<dbReference type="SMART" id="SM00647">
    <property type="entry name" value="IBR"/>
    <property type="match status" value="2"/>
</dbReference>
<comment type="catalytic activity">
    <reaction evidence="1">
        <text>[E2 ubiquitin-conjugating enzyme]-S-ubiquitinyl-L-cysteine + [acceptor protein]-L-lysine = [E2 ubiquitin-conjugating enzyme]-L-cysteine + [acceptor protein]-N(6)-ubiquitinyl-L-lysine.</text>
        <dbReference type="EC" id="2.3.2.31"/>
    </reaction>
</comment>
<feature type="domain" description="RING-type" evidence="12">
    <location>
        <begin position="267"/>
        <end position="316"/>
    </location>
</feature>
<accession>A0A1B6EB56</accession>
<dbReference type="InterPro" id="IPR017907">
    <property type="entry name" value="Znf_RING_CS"/>
</dbReference>
<proteinExistence type="inferred from homology"/>
<evidence type="ECO:0000259" key="12">
    <source>
        <dbReference type="PROSITE" id="PS50089"/>
    </source>
</evidence>
<dbReference type="Pfam" id="PF26200">
    <property type="entry name" value="Rcat_RNF216"/>
    <property type="match status" value="1"/>
</dbReference>
<evidence type="ECO:0000259" key="14">
    <source>
        <dbReference type="PROSITE" id="PS51873"/>
    </source>
</evidence>
<sequence length="518" mass="60065">MSDEVCQTDELGALHSIFTDEEFKNISDGKVIGGQLFINITTANNIKIVIRNVKGDAGKLLEELSFDVKYLPPIEVEFNYPFDYPSKNPPNFILSCPWLTYKQLTSLCEKLNQLWERNEGSEIMFTWAQFLKEDSLSFLGITDCLELNCYGSDKNVKDQCMNTVVDINFDKGENDLEDKHKIFESALSNNFLSERNLNDISNMPISNLPISNLNITRPNENNEIEIENAFKHCIGESQEHQKYLHLFLQNFNREKMKMEFLKNVYTCYICFMDKLGQESIQFHPCEHVFCRLCITEFFEIKIREGAVHNITCPEPKCTSEAIPSQVQELVSPQSFTRYDSILLETTLDTMKDIIYCPRAKCRYPSTKDEDGSMARCPICEYTFCVQCKMVYHGVEPCKFKAAEKKIIYEKYQTADGKTRHEMELKYGKKALFDLLETTLSENWIINNSKKCPNCNAAIEKSDGCNKMACGKCGTFFCWLCEVRLDPTQPYKHFRDRSSRCFNQLFQGMMEDDQFDDHF</sequence>
<dbReference type="InterPro" id="IPR002867">
    <property type="entry name" value="IBR_dom"/>
</dbReference>
<dbReference type="Gene3D" id="1.20.120.1750">
    <property type="match status" value="1"/>
</dbReference>
<evidence type="ECO:0000256" key="3">
    <source>
        <dbReference type="ARBA" id="ARBA00012251"/>
    </source>
</evidence>
<evidence type="ECO:0000256" key="10">
    <source>
        <dbReference type="ARBA" id="ARBA00044508"/>
    </source>
</evidence>
<evidence type="ECO:0000313" key="15">
    <source>
        <dbReference type="EMBL" id="JAS27568.1"/>
    </source>
</evidence>
<dbReference type="CDD" id="cd23820">
    <property type="entry name" value="RWD_RNF14"/>
    <property type="match status" value="1"/>
</dbReference>
<dbReference type="Gene3D" id="3.10.110.10">
    <property type="entry name" value="Ubiquitin Conjugating Enzyme"/>
    <property type="match status" value="1"/>
</dbReference>
<gene>
    <name evidence="16" type="ORF">g.17592</name>
    <name evidence="15" type="ORF">g.17593</name>
</gene>
<dbReference type="GO" id="GO:0008270">
    <property type="term" value="F:zinc ion binding"/>
    <property type="evidence" value="ECO:0007669"/>
    <property type="project" value="UniProtKB-KW"/>
</dbReference>
<evidence type="ECO:0000256" key="1">
    <source>
        <dbReference type="ARBA" id="ARBA00001798"/>
    </source>
</evidence>
<dbReference type="Pfam" id="PF01485">
    <property type="entry name" value="IBR"/>
    <property type="match status" value="1"/>
</dbReference>
<feature type="domain" description="RING-type" evidence="14">
    <location>
        <begin position="263"/>
        <end position="504"/>
    </location>
</feature>
<evidence type="ECO:0000256" key="2">
    <source>
        <dbReference type="ARBA" id="ARBA00004906"/>
    </source>
</evidence>
<evidence type="ECO:0000256" key="4">
    <source>
        <dbReference type="ARBA" id="ARBA00022679"/>
    </source>
</evidence>
<dbReference type="GO" id="GO:0016567">
    <property type="term" value="P:protein ubiquitination"/>
    <property type="evidence" value="ECO:0007669"/>
    <property type="project" value="InterPro"/>
</dbReference>
<dbReference type="GO" id="GO:0061630">
    <property type="term" value="F:ubiquitin protein ligase activity"/>
    <property type="evidence" value="ECO:0007669"/>
    <property type="project" value="UniProtKB-EC"/>
</dbReference>
<keyword evidence="9" id="KW-0862">Zinc</keyword>
<dbReference type="SUPFAM" id="SSF57850">
    <property type="entry name" value="RING/U-box"/>
    <property type="match status" value="3"/>
</dbReference>
<dbReference type="FunFam" id="3.30.40.10:FF:000137">
    <property type="entry name" value="RanBP-type and C3HC4-type zinc finger-containing protein 1"/>
    <property type="match status" value="1"/>
</dbReference>
<evidence type="ECO:0000259" key="13">
    <source>
        <dbReference type="PROSITE" id="PS50908"/>
    </source>
</evidence>
<dbReference type="SUPFAM" id="SSF54495">
    <property type="entry name" value="UBC-like"/>
    <property type="match status" value="1"/>
</dbReference>
<keyword evidence="8" id="KW-0833">Ubl conjugation pathway</keyword>
<dbReference type="PROSITE" id="PS50908">
    <property type="entry name" value="RWD"/>
    <property type="match status" value="1"/>
</dbReference>
<dbReference type="InterPro" id="IPR013083">
    <property type="entry name" value="Znf_RING/FYVE/PHD"/>
</dbReference>
<protein>
    <recommendedName>
        <fullName evidence="3">RBR-type E3 ubiquitin transferase</fullName>
        <ecNumber evidence="3">2.3.2.31</ecNumber>
    </recommendedName>
</protein>
<evidence type="ECO:0000256" key="8">
    <source>
        <dbReference type="ARBA" id="ARBA00022786"/>
    </source>
</evidence>
<dbReference type="CDD" id="cd16628">
    <property type="entry name" value="RING-HC_RBR_RNF14"/>
    <property type="match status" value="1"/>
</dbReference>
<dbReference type="CDD" id="cd20354">
    <property type="entry name" value="Rcat_RBR_RNF14"/>
    <property type="match status" value="1"/>
</dbReference>
<dbReference type="Gene3D" id="3.30.40.10">
    <property type="entry name" value="Zinc/RING finger domain, C3HC4 (zinc finger)"/>
    <property type="match status" value="1"/>
</dbReference>
<dbReference type="Pfam" id="PF05773">
    <property type="entry name" value="RWD"/>
    <property type="match status" value="1"/>
</dbReference>
<dbReference type="InterPro" id="IPR047548">
    <property type="entry name" value="Rcat_RBR_RNF14"/>
</dbReference>
<keyword evidence="4" id="KW-0808">Transferase</keyword>
<dbReference type="EMBL" id="GEDC01002129">
    <property type="protein sequence ID" value="JAS35169.1"/>
    <property type="molecule type" value="Transcribed_RNA"/>
</dbReference>
<evidence type="ECO:0000256" key="6">
    <source>
        <dbReference type="ARBA" id="ARBA00022737"/>
    </source>
</evidence>
<dbReference type="InterPro" id="IPR016135">
    <property type="entry name" value="UBQ-conjugating_enzyme/RWD"/>
</dbReference>
<feature type="domain" description="RWD" evidence="13">
    <location>
        <begin position="9"/>
        <end position="138"/>
    </location>
</feature>
<evidence type="ECO:0000256" key="11">
    <source>
        <dbReference type="PROSITE-ProRule" id="PRU00175"/>
    </source>
</evidence>
<dbReference type="InterPro" id="IPR044066">
    <property type="entry name" value="TRIAD_supradom"/>
</dbReference>
<evidence type="ECO:0000256" key="9">
    <source>
        <dbReference type="ARBA" id="ARBA00022833"/>
    </source>
</evidence>
<dbReference type="EMBL" id="GEDC01009730">
    <property type="protein sequence ID" value="JAS27568.1"/>
    <property type="molecule type" value="Transcribed_RNA"/>
</dbReference>
<keyword evidence="5" id="KW-0479">Metal-binding</keyword>
<dbReference type="EC" id="2.3.2.31" evidence="3"/>
<dbReference type="PROSITE" id="PS50089">
    <property type="entry name" value="ZF_RING_2"/>
    <property type="match status" value="1"/>
</dbReference>
<keyword evidence="6" id="KW-0677">Repeat</keyword>
<reference evidence="16" key="1">
    <citation type="submission" date="2015-12" db="EMBL/GenBank/DDBJ databases">
        <title>De novo transcriptome assembly of four potential Pierce s Disease insect vectors from Arizona vineyards.</title>
        <authorList>
            <person name="Tassone E.E."/>
        </authorList>
    </citation>
    <scope>NUCLEOTIDE SEQUENCE</scope>
</reference>
<dbReference type="SMART" id="SM00591">
    <property type="entry name" value="RWD"/>
    <property type="match status" value="1"/>
</dbReference>
<dbReference type="PROSITE" id="PS51873">
    <property type="entry name" value="TRIAD"/>
    <property type="match status" value="1"/>
</dbReference>
<keyword evidence="7 11" id="KW-0863">Zinc-finger</keyword>
<comment type="pathway">
    <text evidence="2">Protein modification; protein ubiquitination.</text>
</comment>
<evidence type="ECO:0000313" key="16">
    <source>
        <dbReference type="EMBL" id="JAS35169.1"/>
    </source>
</evidence>
<dbReference type="PANTHER" id="PTHR11685">
    <property type="entry name" value="RBR FAMILY RING FINGER AND IBR DOMAIN-CONTAINING"/>
    <property type="match status" value="1"/>
</dbReference>
<name>A0A1B6EB56_9HEMI</name>